<name>A0A7J7KQU4_BUGNE</name>
<dbReference type="AlphaFoldDB" id="A0A7J7KQU4"/>
<proteinExistence type="predicted"/>
<reference evidence="1" key="1">
    <citation type="submission" date="2020-06" db="EMBL/GenBank/DDBJ databases">
        <title>Draft genome of Bugula neritina, a colonial animal packing powerful symbionts and potential medicines.</title>
        <authorList>
            <person name="Rayko M."/>
        </authorList>
    </citation>
    <scope>NUCLEOTIDE SEQUENCE [LARGE SCALE GENOMIC DNA]</scope>
    <source>
        <strain evidence="1">Kwan_BN1</strain>
    </source>
</reference>
<dbReference type="Proteomes" id="UP000593567">
    <property type="component" value="Unassembled WGS sequence"/>
</dbReference>
<evidence type="ECO:0000313" key="2">
    <source>
        <dbReference type="Proteomes" id="UP000593567"/>
    </source>
</evidence>
<keyword evidence="2" id="KW-1185">Reference proteome</keyword>
<accession>A0A7J7KQU4</accession>
<evidence type="ECO:0000313" key="1">
    <source>
        <dbReference type="EMBL" id="KAF6040560.1"/>
    </source>
</evidence>
<sequence>MLLFYQLNKVICCKIYNFIVLYSLELSALYSIFSNLQVVYSITWRYHTDRDTRGTGMGFNPPKYINLETRLQLNYRT</sequence>
<comment type="caution">
    <text evidence="1">The sequence shown here is derived from an EMBL/GenBank/DDBJ whole genome shotgun (WGS) entry which is preliminary data.</text>
</comment>
<protein>
    <submittedName>
        <fullName evidence="1">Uncharacterized protein</fullName>
    </submittedName>
</protein>
<dbReference type="EMBL" id="VXIV02000129">
    <property type="protein sequence ID" value="KAF6040560.1"/>
    <property type="molecule type" value="Genomic_DNA"/>
</dbReference>
<organism evidence="1 2">
    <name type="scientific">Bugula neritina</name>
    <name type="common">Brown bryozoan</name>
    <name type="synonym">Sertularia neritina</name>
    <dbReference type="NCBI Taxonomy" id="10212"/>
    <lineage>
        <taxon>Eukaryota</taxon>
        <taxon>Metazoa</taxon>
        <taxon>Spiralia</taxon>
        <taxon>Lophotrochozoa</taxon>
        <taxon>Bryozoa</taxon>
        <taxon>Gymnolaemata</taxon>
        <taxon>Cheilostomatida</taxon>
        <taxon>Flustrina</taxon>
        <taxon>Buguloidea</taxon>
        <taxon>Bugulidae</taxon>
        <taxon>Bugula</taxon>
    </lineage>
</organism>
<gene>
    <name evidence="1" type="ORF">EB796_001127</name>
</gene>